<accession>K8YAR0</accession>
<dbReference type="STRING" id="758847.LSS_06764"/>
<dbReference type="EMBL" id="CP006694">
    <property type="protein sequence ID" value="EKT87537.1"/>
    <property type="molecule type" value="Genomic_DNA"/>
</dbReference>
<gene>
    <name evidence="1" type="ORF">LSS_06764</name>
</gene>
<protein>
    <submittedName>
        <fullName evidence="1">Uncharacterized protein</fullName>
    </submittedName>
</protein>
<evidence type="ECO:0000313" key="2">
    <source>
        <dbReference type="Proteomes" id="UP000035800"/>
    </source>
</evidence>
<reference evidence="1 2" key="1">
    <citation type="journal article" date="2012" name="Gene">
        <title>Sequence of Leptospira santarosai serovar Shermani genome and prediction of virulence-associated genes.</title>
        <authorList>
            <person name="Chou L.F."/>
            <person name="Chen Y.T."/>
            <person name="Lu C.W."/>
            <person name="Ko Y.C."/>
            <person name="Tang C.Y."/>
            <person name="Pan M.J."/>
            <person name="Tian Y.C."/>
            <person name="Chiu C.H."/>
            <person name="Hung C.C."/>
            <person name="Yang C.W."/>
        </authorList>
    </citation>
    <scope>NUCLEOTIDE SEQUENCE [LARGE SCALE GENOMIC DNA]</scope>
    <source>
        <strain evidence="1">LT 821</strain>
    </source>
</reference>
<organism evidence="1 2">
    <name type="scientific">Leptospira santarosai serovar Shermani str. LT 821</name>
    <dbReference type="NCBI Taxonomy" id="758847"/>
    <lineage>
        <taxon>Bacteria</taxon>
        <taxon>Pseudomonadati</taxon>
        <taxon>Spirochaetota</taxon>
        <taxon>Spirochaetia</taxon>
        <taxon>Leptospirales</taxon>
        <taxon>Leptospiraceae</taxon>
        <taxon>Leptospira</taxon>
    </lineage>
</organism>
<reference evidence="1 2" key="2">
    <citation type="journal article" date="2014" name="Emerg. Microbes Infect.">
        <title>Potential impact on kidney infection: a whole-genome analysis of Leptospira santarosai serovar Shermani.</title>
        <authorList>
            <person name="Chou L.F."/>
            <person name="Chen T.W."/>
            <person name="Ko Y.C."/>
            <person name="Pan M.J."/>
            <person name="Tian Y.C."/>
            <person name="Chiu C.H."/>
            <person name="Tang P."/>
            <person name="Hung C.C."/>
            <person name="Yang C.W."/>
        </authorList>
    </citation>
    <scope>NUCLEOTIDE SEQUENCE</scope>
    <source>
        <strain evidence="1 2">LT 821</strain>
    </source>
</reference>
<dbReference type="AlphaFoldDB" id="K8YAR0"/>
<evidence type="ECO:0000313" key="1">
    <source>
        <dbReference type="EMBL" id="EKT87537.1"/>
    </source>
</evidence>
<proteinExistence type="predicted"/>
<dbReference type="Proteomes" id="UP000035800">
    <property type="component" value="Chromosome I"/>
</dbReference>
<sequence>MKLQRRNSSEDKIRKLRRMIQIADSTKNFDRLP</sequence>
<name>K8YAR0_9LEPT</name>
<dbReference type="KEGG" id="lst:LSS_06764"/>